<evidence type="ECO:0000313" key="2">
    <source>
        <dbReference type="Proteomes" id="UP001495910"/>
    </source>
</evidence>
<dbReference type="EMBL" id="JBANDC010000005">
    <property type="protein sequence ID" value="MEM4987517.1"/>
    <property type="molecule type" value="Genomic_DNA"/>
</dbReference>
<evidence type="ECO:0000313" key="1">
    <source>
        <dbReference type="EMBL" id="MEM4987517.1"/>
    </source>
</evidence>
<name>A0ABU9PU65_9BURK</name>
<reference evidence="1 2" key="1">
    <citation type="submission" date="2024-02" db="EMBL/GenBank/DDBJ databases">
        <title>Draft genome sequence of Collimonas sp. strain H4R21, an effective mineral-weathering bacterial strain isolated from the beech rhizosphere.</title>
        <authorList>
            <person name="Morin E."/>
            <person name="Uroz S."/>
            <person name="Leveau J.H.J."/>
            <person name="Kumar R."/>
            <person name="Rey M.W."/>
            <person name="Pham J."/>
        </authorList>
    </citation>
    <scope>NUCLEOTIDE SEQUENCE [LARGE SCALE GENOMIC DNA]</scope>
    <source>
        <strain evidence="1 2">H4R21</strain>
    </source>
</reference>
<dbReference type="Proteomes" id="UP001495910">
    <property type="component" value="Unassembled WGS sequence"/>
</dbReference>
<gene>
    <name evidence="1" type="ORF">V8G57_08980</name>
</gene>
<sequence length="274" mass="31407">MNQCTYRQLHDALLDYQGDRAYADMLLPWLQANTDRHLWLRSINQREGKPIPSVKEGELCDLYALSRVFDLLLLGFQDGGAEADWDGPHISTDEFTEFTKAFGLTIVTPISYSAFYHEVVKVELSDKPSCAPAIKAYRWPCVMLGNLLILRGGVELTSGANILSPDVAQNSTLYWTYRRKGRPHQDLSHGWGSNSQWRTAFRRDYVIGNVQYFNVDGKQDLQAKGEELTRILESDPELTLEERVELLTNRCFVKCAKPHDELWPYDDRFQIALS</sequence>
<protein>
    <submittedName>
        <fullName evidence="1">Uncharacterized protein</fullName>
    </submittedName>
</protein>
<organism evidence="1 2">
    <name type="scientific">Collimonas rhizosphaerae</name>
    <dbReference type="NCBI Taxonomy" id="3126357"/>
    <lineage>
        <taxon>Bacteria</taxon>
        <taxon>Pseudomonadati</taxon>
        <taxon>Pseudomonadota</taxon>
        <taxon>Betaproteobacteria</taxon>
        <taxon>Burkholderiales</taxon>
        <taxon>Oxalobacteraceae</taxon>
        <taxon>Collimonas</taxon>
    </lineage>
</organism>
<keyword evidence="2" id="KW-1185">Reference proteome</keyword>
<comment type="caution">
    <text evidence="1">The sequence shown here is derived from an EMBL/GenBank/DDBJ whole genome shotgun (WGS) entry which is preliminary data.</text>
</comment>
<dbReference type="RefSeq" id="WP_342829064.1">
    <property type="nucleotide sequence ID" value="NZ_JBANDC010000005.1"/>
</dbReference>
<accession>A0ABU9PU65</accession>
<proteinExistence type="predicted"/>